<dbReference type="eggNOG" id="COG2114">
    <property type="taxonomic scope" value="Bacteria"/>
</dbReference>
<dbReference type="InterPro" id="IPR025874">
    <property type="entry name" value="DZR"/>
</dbReference>
<dbReference type="Gene3D" id="1.25.40.10">
    <property type="entry name" value="Tetratricopeptide repeat domain"/>
    <property type="match status" value="3"/>
</dbReference>
<evidence type="ECO:0000256" key="1">
    <source>
        <dbReference type="ARBA" id="ARBA00022741"/>
    </source>
</evidence>
<dbReference type="Gene3D" id="3.40.50.300">
    <property type="entry name" value="P-loop containing nucleotide triphosphate hydrolases"/>
    <property type="match status" value="1"/>
</dbReference>
<protein>
    <submittedName>
        <fullName evidence="4">2-component fusion protein (N: adenylate cyclase-C:G-protein signalling modulator)</fullName>
    </submittedName>
</protein>
<proteinExistence type="predicted"/>
<dbReference type="eggNOG" id="COG3899">
    <property type="taxonomic scope" value="Bacteria"/>
</dbReference>
<dbReference type="InterPro" id="IPR001054">
    <property type="entry name" value="A/G_cyclase"/>
</dbReference>
<keyword evidence="2" id="KW-0067">ATP-binding</keyword>
<dbReference type="InterPro" id="IPR029787">
    <property type="entry name" value="Nucleotide_cyclase"/>
</dbReference>
<dbReference type="InterPro" id="IPR041664">
    <property type="entry name" value="AAA_16"/>
</dbReference>
<dbReference type="PROSITE" id="PS50125">
    <property type="entry name" value="GUANYLATE_CYCLASE_2"/>
    <property type="match status" value="1"/>
</dbReference>
<reference evidence="4 5" key="1">
    <citation type="journal article" date="2009" name="Environ. Microbiol.">
        <title>Genome sequence of Desulfobacterium autotrophicum HRM2, a marine sulfate reducer oxidizing organic carbon completely to carbon dioxide.</title>
        <authorList>
            <person name="Strittmatter A.W."/>
            <person name="Liesegang H."/>
            <person name="Rabus R."/>
            <person name="Decker I."/>
            <person name="Amann J."/>
            <person name="Andres S."/>
            <person name="Henne A."/>
            <person name="Fricke W.F."/>
            <person name="Martinez-Arias R."/>
            <person name="Bartels D."/>
            <person name="Goesmann A."/>
            <person name="Krause L."/>
            <person name="Puehler A."/>
            <person name="Klenk H.P."/>
            <person name="Richter M."/>
            <person name="Schuler M."/>
            <person name="Gloeckner F.O."/>
            <person name="Meyerdierks A."/>
            <person name="Gottschalk G."/>
            <person name="Amann R."/>
        </authorList>
    </citation>
    <scope>NUCLEOTIDE SEQUENCE [LARGE SCALE GENOMIC DNA]</scope>
    <source>
        <strain evidence="5">ATCC 43914 / DSM 3382 / HRM2</strain>
    </source>
</reference>
<dbReference type="Pfam" id="PF00211">
    <property type="entry name" value="Guanylate_cyc"/>
    <property type="match status" value="1"/>
</dbReference>
<dbReference type="GO" id="GO:0004016">
    <property type="term" value="F:adenylate cyclase activity"/>
    <property type="evidence" value="ECO:0007669"/>
    <property type="project" value="TreeGrafter"/>
</dbReference>
<dbReference type="InterPro" id="IPR011990">
    <property type="entry name" value="TPR-like_helical_dom_sf"/>
</dbReference>
<dbReference type="Proteomes" id="UP000000442">
    <property type="component" value="Chromosome"/>
</dbReference>
<evidence type="ECO:0000259" key="3">
    <source>
        <dbReference type="PROSITE" id="PS50125"/>
    </source>
</evidence>
<evidence type="ECO:0000256" key="2">
    <source>
        <dbReference type="ARBA" id="ARBA00022840"/>
    </source>
</evidence>
<dbReference type="HOGENOM" id="CLU_004435_4_0_7"/>
<dbReference type="Pfam" id="PF12773">
    <property type="entry name" value="DZR"/>
    <property type="match status" value="1"/>
</dbReference>
<dbReference type="SMART" id="SM00044">
    <property type="entry name" value="CYCc"/>
    <property type="match status" value="1"/>
</dbReference>
<dbReference type="Gene3D" id="3.30.70.1230">
    <property type="entry name" value="Nucleotide cyclase"/>
    <property type="match status" value="1"/>
</dbReference>
<organism evidence="4 5">
    <name type="scientific">Desulforapulum autotrophicum (strain ATCC 43914 / DSM 3382 / VKM B-1955 / HRM2)</name>
    <name type="common">Desulfobacterium autotrophicum</name>
    <dbReference type="NCBI Taxonomy" id="177437"/>
    <lineage>
        <taxon>Bacteria</taxon>
        <taxon>Pseudomonadati</taxon>
        <taxon>Thermodesulfobacteriota</taxon>
        <taxon>Desulfobacteria</taxon>
        <taxon>Desulfobacterales</taxon>
        <taxon>Desulfobacteraceae</taxon>
        <taxon>Desulforapulum</taxon>
    </lineage>
</organism>
<dbReference type="CDD" id="cd07302">
    <property type="entry name" value="CHD"/>
    <property type="match status" value="1"/>
</dbReference>
<gene>
    <name evidence="4" type="ordered locus">HRM2_26180</name>
</gene>
<dbReference type="EMBL" id="CP001087">
    <property type="protein sequence ID" value="ACN15712.1"/>
    <property type="molecule type" value="Genomic_DNA"/>
</dbReference>
<dbReference type="GO" id="GO:0009190">
    <property type="term" value="P:cyclic nucleotide biosynthetic process"/>
    <property type="evidence" value="ECO:0007669"/>
    <property type="project" value="InterPro"/>
</dbReference>
<sequence>MHCPQCGFENIEGIHFCGKCGEKLGIVCPDCRFYNSFEFKFCGNCGLKITDGDELKKDPKSTKSQRKHVTVFFTDLSGYTAMTERLDPEEVRTILNQIFKKISVIIEKFDGFIERYIGDSVMAVFGIPKAHEDDPVRAISAAMEIHHAIKSMNPWIHDKTGHRILMHTGINTGLVVTGEVNLKNGSHGLTGLNINIASRLESLSQDDEILVGPKTYKLTNQFFNFQSLKPVPVKGKKGSLPVYKILSKKEKNLEFHKKTETSFLGRDKEISILNALWDQIVRQGIGNIVSIVGDPGIGKSRLVEEYKKQLVRADILWIESRSSYYLQKTSYGTFLEILKNYADIKASDDDIKGWNKLEEKLTLLFPDEVSDTLPYLATLLSLKINGNLSSKIRFIDGDALKTQIYRAFYLFLMRLAHEQPLVLEFEDFHWADQSSVNLLEHLIPLVRQSPLLIMLISRNTKSSPASKLKTGIQKEHHDYFTEILLSPLSKEDILDLACKNMNLDPMSSELRGLIHRKCEGNPLYLEELVRTLNTNDFIIKNEATGQYTIRPLAGKVFIPDTLRGIVESSIDRLDEEMKDLLKIASVIGRNFLYCILEAIEESRHQLDTNLSILVAENMIKEKSENPVREYFFYHDLIRDAAYETILLKHRGNLHRKVGEAIENIFYDQIERFYGLLSYHFAKGSQWNKAQEYLIKAGDQANRIAGDSEALSHYKKAMSAHEKIVGSKLDDFEKAVYHRRLGEIYFRRGEHDKALVSLKHAFKLLGVSYPFGKWETRIAILNQFAKQAIKRFFFIFNKKFTYAKLKPIDQEIIKIFETMAWIDVYINQERLAFDVVSALNHAEQISSLSAAVQGYSGVGFLFDTMGFPFIAQKYHDLAMRLIKTVEEDLITATAYHCLGYHLVFQGKWEDALASYKKSADQFQNIGHLKKWGNAKMMMSVILANQGRFAQSLEICTKIAQLGLESGDHQLRGHALHGAGFNQISKGPLDEAVINLQEAIKLLKSIPDYYALAASYTDLARCYLYDEDFATAYSMLKKTEAMIAQKGIRGFMISLFYNALAETYLTIFEKSIEIRGKVTIGVVKKYILKTIKQAKHFKCGQPKALRLNGAFFWLKGNPKKAHQFWKKGLDLCQELGSRNEEGLIYSDMGKRLNDVQYLQKAQEIFIETGARLDLAHVEKAIENLK</sequence>
<dbReference type="STRING" id="177437.HRM2_26180"/>
<dbReference type="GO" id="GO:0005524">
    <property type="term" value="F:ATP binding"/>
    <property type="evidence" value="ECO:0007669"/>
    <property type="project" value="UniProtKB-KW"/>
</dbReference>
<dbReference type="AlphaFoldDB" id="C0QH63"/>
<dbReference type="PANTHER" id="PTHR16305">
    <property type="entry name" value="TESTICULAR SOLUBLE ADENYLYL CYCLASE"/>
    <property type="match status" value="1"/>
</dbReference>
<evidence type="ECO:0000313" key="4">
    <source>
        <dbReference type="EMBL" id="ACN15712.1"/>
    </source>
</evidence>
<accession>C0QH63</accession>
<dbReference type="SUPFAM" id="SSF52540">
    <property type="entry name" value="P-loop containing nucleoside triphosphate hydrolases"/>
    <property type="match status" value="1"/>
</dbReference>
<dbReference type="OrthoDB" id="222290at2"/>
<dbReference type="Pfam" id="PF13191">
    <property type="entry name" value="AAA_16"/>
    <property type="match status" value="1"/>
</dbReference>
<dbReference type="PANTHER" id="PTHR16305:SF28">
    <property type="entry name" value="GUANYLATE CYCLASE DOMAIN-CONTAINING PROTEIN"/>
    <property type="match status" value="1"/>
</dbReference>
<keyword evidence="5" id="KW-1185">Reference proteome</keyword>
<evidence type="ECO:0000313" key="5">
    <source>
        <dbReference type="Proteomes" id="UP000000442"/>
    </source>
</evidence>
<feature type="domain" description="Guanylate cyclase" evidence="3">
    <location>
        <begin position="70"/>
        <end position="201"/>
    </location>
</feature>
<dbReference type="InterPro" id="IPR027417">
    <property type="entry name" value="P-loop_NTPase"/>
</dbReference>
<dbReference type="GO" id="GO:0005737">
    <property type="term" value="C:cytoplasm"/>
    <property type="evidence" value="ECO:0007669"/>
    <property type="project" value="TreeGrafter"/>
</dbReference>
<dbReference type="SMART" id="SM00028">
    <property type="entry name" value="TPR"/>
    <property type="match status" value="4"/>
</dbReference>
<keyword evidence="1" id="KW-0547">Nucleotide-binding</keyword>
<dbReference type="SUPFAM" id="SSF55073">
    <property type="entry name" value="Nucleotide cyclase"/>
    <property type="match status" value="1"/>
</dbReference>
<dbReference type="KEGG" id="dat:HRM2_26180"/>
<dbReference type="GO" id="GO:0035556">
    <property type="term" value="P:intracellular signal transduction"/>
    <property type="evidence" value="ECO:0007669"/>
    <property type="project" value="InterPro"/>
</dbReference>
<dbReference type="SUPFAM" id="SSF48452">
    <property type="entry name" value="TPR-like"/>
    <property type="match status" value="3"/>
</dbReference>
<name>C0QH63_DESAH</name>
<dbReference type="InterPro" id="IPR019734">
    <property type="entry name" value="TPR_rpt"/>
</dbReference>